<evidence type="ECO:0000256" key="3">
    <source>
        <dbReference type="SAM" id="MobiDB-lite"/>
    </source>
</evidence>
<keyword evidence="1" id="KW-0479">Metal-binding</keyword>
<sequence length="468" mass="51767">MRPFPREMAAFIAHPSVRIKGTEQIYNPVLCQDEKCAARAKGSHMHCPFCNVAEAYQDPVILQAHYRVKHVDKGIDFSGLKVLRCCNHCEIVGTIKGEKKFKGAHWHCYRCRNGFNRRDEAVKHYKTHFRNPHTTFQIQITQEVNNRQYYEQNAEAHPKAYGGLAISPGTNGECCTIGSMLAQTVINTSTSAESLLREVHKDSSVNNGMMVGAEETVGPSQQASGRETLVLMNPSGENDSLVFEETSSIIAEQGGENLEQNLLLERQLLELHQQNQALQQEKDLMEKKLQAEIQQLKDHMVSLVQANVKMFEELQLYRSVEGSEEKITKLVESLEAQHHELLQTQLATLKKEILQQHNGLTVNGHTGEHLGLPVECHGATGALAVSFLNTEPSEEQGGGALTGIELVEVQLGPEQVQPAAKTADLVPATSPVCPAKLAPEQQVVLSPTKRLSDAVHEGEAKNKLARTT</sequence>
<dbReference type="GeneID" id="111847058"/>
<evidence type="ECO:0000256" key="2">
    <source>
        <dbReference type="SAM" id="Coils"/>
    </source>
</evidence>
<dbReference type="PROSITE" id="PS00028">
    <property type="entry name" value="ZINC_FINGER_C2H2_1"/>
    <property type="match status" value="1"/>
</dbReference>
<reference evidence="5" key="1">
    <citation type="submission" date="2025-08" db="UniProtKB">
        <authorList>
            <consortium name="Ensembl"/>
        </authorList>
    </citation>
    <scope>IDENTIFICATION</scope>
</reference>
<evidence type="ECO:0000313" key="5">
    <source>
        <dbReference type="Ensembl" id="ENSPKIP00000018759.1"/>
    </source>
</evidence>
<evidence type="ECO:0000256" key="1">
    <source>
        <dbReference type="PROSITE-ProRule" id="PRU00042"/>
    </source>
</evidence>
<feature type="compositionally biased region" description="Basic and acidic residues" evidence="3">
    <location>
        <begin position="450"/>
        <end position="462"/>
    </location>
</feature>
<dbReference type="GO" id="GO:0008270">
    <property type="term" value="F:zinc ion binding"/>
    <property type="evidence" value="ECO:0007669"/>
    <property type="project" value="UniProtKB-KW"/>
</dbReference>
<accession>A0A3B3RJY1</accession>
<dbReference type="Ensembl" id="ENSPKIT00000035589.1">
    <property type="protein sequence ID" value="ENSPKIP00000018759.1"/>
    <property type="gene ID" value="ENSPKIG00000004193.1"/>
</dbReference>
<evidence type="ECO:0000259" key="4">
    <source>
        <dbReference type="PROSITE" id="PS50157"/>
    </source>
</evidence>
<dbReference type="RefSeq" id="XP_023673685.1">
    <property type="nucleotide sequence ID" value="XM_023817917.1"/>
</dbReference>
<dbReference type="PROSITE" id="PS50157">
    <property type="entry name" value="ZINC_FINGER_C2H2_2"/>
    <property type="match status" value="1"/>
</dbReference>
<feature type="domain" description="C2H2-type" evidence="4">
    <location>
        <begin position="106"/>
        <end position="128"/>
    </location>
</feature>
<dbReference type="Proteomes" id="UP000261540">
    <property type="component" value="Unplaced"/>
</dbReference>
<name>A0A3B3RJY1_9TELE</name>
<dbReference type="InterPro" id="IPR013087">
    <property type="entry name" value="Znf_C2H2_type"/>
</dbReference>
<dbReference type="AlphaFoldDB" id="A0A3B3RJY1"/>
<reference evidence="5" key="2">
    <citation type="submission" date="2025-09" db="UniProtKB">
        <authorList>
            <consortium name="Ensembl"/>
        </authorList>
    </citation>
    <scope>IDENTIFICATION</scope>
</reference>
<proteinExistence type="predicted"/>
<keyword evidence="1" id="KW-0862">Zinc</keyword>
<organism evidence="5 6">
    <name type="scientific">Paramormyrops kingsleyae</name>
    <dbReference type="NCBI Taxonomy" id="1676925"/>
    <lineage>
        <taxon>Eukaryota</taxon>
        <taxon>Metazoa</taxon>
        <taxon>Chordata</taxon>
        <taxon>Craniata</taxon>
        <taxon>Vertebrata</taxon>
        <taxon>Euteleostomi</taxon>
        <taxon>Actinopterygii</taxon>
        <taxon>Neopterygii</taxon>
        <taxon>Teleostei</taxon>
        <taxon>Osteoglossocephala</taxon>
        <taxon>Osteoglossomorpha</taxon>
        <taxon>Osteoglossiformes</taxon>
        <taxon>Mormyridae</taxon>
        <taxon>Paramormyrops</taxon>
    </lineage>
</organism>
<keyword evidence="6" id="KW-1185">Reference proteome</keyword>
<keyword evidence="1" id="KW-0863">Zinc-finger</keyword>
<protein>
    <submittedName>
        <fullName evidence="5">Zgc:193801</fullName>
    </submittedName>
</protein>
<keyword evidence="2" id="KW-0175">Coiled coil</keyword>
<feature type="coiled-coil region" evidence="2">
    <location>
        <begin position="261"/>
        <end position="306"/>
    </location>
</feature>
<dbReference type="GeneTree" id="ENSGT00670000099470"/>
<evidence type="ECO:0000313" key="6">
    <source>
        <dbReference type="Proteomes" id="UP000261540"/>
    </source>
</evidence>
<feature type="region of interest" description="Disordered" evidence="3">
    <location>
        <begin position="446"/>
        <end position="468"/>
    </location>
</feature>